<feature type="compositionally biased region" description="Low complexity" evidence="1">
    <location>
        <begin position="467"/>
        <end position="477"/>
    </location>
</feature>
<evidence type="ECO:0000256" key="1">
    <source>
        <dbReference type="SAM" id="MobiDB-lite"/>
    </source>
</evidence>
<sequence length="699" mass="79454">METEVLCTSLNECLFKMSLQERGRGRKNGVLCIGSTRPLSSLPCTDGPIALKGRDYDVIHFPRKHRQKHLFTTHLLQHHIDNLYRQTPPTFQVNMSHHSPMRFCDLPQEIRDQICCKVKNAPGVHFLDFYTNEVPEEWDAFFSWKSMAMLVEAQREAIAAKAENRPPNSVSVPSLSGESREEYVASEYSAKLTMPQIQDTLGKASAFYSRGLKLRQVSHSMRHYMDMLEELDANRGKSPGVETWKIHTDLLSPRILSMEVNTEQDLVCLLQPLRPADGFRWGTSLGDGSAQHLKRVKNLAMIWDANMYKFYCHGCTDLELRYRVLLKQVKKRDGLRQSRALHNIPKPTCRMCTAVYESSGDAKDARQKLINDRLERIRDRLATCRVADWYKASERIYPLETYDDDTVSICSEDADHDDYRFFNISGQALMAEHKASLELDGMREYQQYPSYTCCRRSLSFDWNNQLDDNSSGSNSGSVEEDEDDQDPCSLWGGFHPARPRLRELEISPSMFKQEPGQDPKKVPIPPSPQQAHQDSVPAVRHGVHVPCRRKESIGFDANDLIGPIERGSELLDLERLYMIDYSIALRPGEAIPLDGTHWFDGSGGVYVQVKQDDTRWIFDDGDPFRRTVFEFLEYLDPVLSDSDSEDGSESDLSDSNSEAESQQPHQACKFGVLAYVRVSDGGRFPGLASADGEFGTPVL</sequence>
<evidence type="ECO:0000313" key="2">
    <source>
        <dbReference type="EMBL" id="KAK4443245.1"/>
    </source>
</evidence>
<reference evidence="2" key="1">
    <citation type="journal article" date="2023" name="Mol. Phylogenet. Evol.">
        <title>Genome-scale phylogeny and comparative genomics of the fungal order Sordariales.</title>
        <authorList>
            <person name="Hensen N."/>
            <person name="Bonometti L."/>
            <person name="Westerberg I."/>
            <person name="Brannstrom I.O."/>
            <person name="Guillou S."/>
            <person name="Cros-Aarteil S."/>
            <person name="Calhoun S."/>
            <person name="Haridas S."/>
            <person name="Kuo A."/>
            <person name="Mondo S."/>
            <person name="Pangilinan J."/>
            <person name="Riley R."/>
            <person name="LaButti K."/>
            <person name="Andreopoulos B."/>
            <person name="Lipzen A."/>
            <person name="Chen C."/>
            <person name="Yan M."/>
            <person name="Daum C."/>
            <person name="Ng V."/>
            <person name="Clum A."/>
            <person name="Steindorff A."/>
            <person name="Ohm R.A."/>
            <person name="Martin F."/>
            <person name="Silar P."/>
            <person name="Natvig D.O."/>
            <person name="Lalanne C."/>
            <person name="Gautier V."/>
            <person name="Ament-Velasquez S.L."/>
            <person name="Kruys A."/>
            <person name="Hutchinson M.I."/>
            <person name="Powell A.J."/>
            <person name="Barry K."/>
            <person name="Miller A.N."/>
            <person name="Grigoriev I.V."/>
            <person name="Debuchy R."/>
            <person name="Gladieux P."/>
            <person name="Hiltunen Thoren M."/>
            <person name="Johannesson H."/>
        </authorList>
    </citation>
    <scope>NUCLEOTIDE SEQUENCE</scope>
    <source>
        <strain evidence="2">PSN243</strain>
    </source>
</reference>
<name>A0AAV9G4M9_9PEZI</name>
<gene>
    <name evidence="2" type="ORF">QBC34DRAFT_213171</name>
</gene>
<dbReference type="AlphaFoldDB" id="A0AAV9G4M9"/>
<reference evidence="2" key="2">
    <citation type="submission" date="2023-05" db="EMBL/GenBank/DDBJ databases">
        <authorList>
            <consortium name="Lawrence Berkeley National Laboratory"/>
            <person name="Steindorff A."/>
            <person name="Hensen N."/>
            <person name="Bonometti L."/>
            <person name="Westerberg I."/>
            <person name="Brannstrom I.O."/>
            <person name="Guillou S."/>
            <person name="Cros-Aarteil S."/>
            <person name="Calhoun S."/>
            <person name="Haridas S."/>
            <person name="Kuo A."/>
            <person name="Mondo S."/>
            <person name="Pangilinan J."/>
            <person name="Riley R."/>
            <person name="Labutti K."/>
            <person name="Andreopoulos B."/>
            <person name="Lipzen A."/>
            <person name="Chen C."/>
            <person name="Yanf M."/>
            <person name="Daum C."/>
            <person name="Ng V."/>
            <person name="Clum A."/>
            <person name="Ohm R."/>
            <person name="Martin F."/>
            <person name="Silar P."/>
            <person name="Natvig D."/>
            <person name="Lalanne C."/>
            <person name="Gautier V."/>
            <person name="Ament-Velasquez S.L."/>
            <person name="Kruys A."/>
            <person name="Hutchinson M.I."/>
            <person name="Powell A.J."/>
            <person name="Barry K."/>
            <person name="Miller A.N."/>
            <person name="Grigoriev I.V."/>
            <person name="Debuchy R."/>
            <person name="Gladieux P."/>
            <person name="Thoren M.H."/>
            <person name="Johannesson H."/>
        </authorList>
    </citation>
    <scope>NUCLEOTIDE SEQUENCE</scope>
    <source>
        <strain evidence="2">PSN243</strain>
    </source>
</reference>
<keyword evidence="3" id="KW-1185">Reference proteome</keyword>
<dbReference type="Proteomes" id="UP001321760">
    <property type="component" value="Unassembled WGS sequence"/>
</dbReference>
<proteinExistence type="predicted"/>
<dbReference type="EMBL" id="MU865997">
    <property type="protein sequence ID" value="KAK4443245.1"/>
    <property type="molecule type" value="Genomic_DNA"/>
</dbReference>
<accession>A0AAV9G4M9</accession>
<feature type="region of interest" description="Disordered" evidence="1">
    <location>
        <begin position="640"/>
        <end position="665"/>
    </location>
</feature>
<protein>
    <submittedName>
        <fullName evidence="2">Uncharacterized protein</fullName>
    </submittedName>
</protein>
<organism evidence="2 3">
    <name type="scientific">Podospora aff. communis PSN243</name>
    <dbReference type="NCBI Taxonomy" id="3040156"/>
    <lineage>
        <taxon>Eukaryota</taxon>
        <taxon>Fungi</taxon>
        <taxon>Dikarya</taxon>
        <taxon>Ascomycota</taxon>
        <taxon>Pezizomycotina</taxon>
        <taxon>Sordariomycetes</taxon>
        <taxon>Sordariomycetidae</taxon>
        <taxon>Sordariales</taxon>
        <taxon>Podosporaceae</taxon>
        <taxon>Podospora</taxon>
    </lineage>
</organism>
<comment type="caution">
    <text evidence="2">The sequence shown here is derived from an EMBL/GenBank/DDBJ whole genome shotgun (WGS) entry which is preliminary data.</text>
</comment>
<feature type="region of interest" description="Disordered" evidence="1">
    <location>
        <begin position="466"/>
        <end position="492"/>
    </location>
</feature>
<evidence type="ECO:0000313" key="3">
    <source>
        <dbReference type="Proteomes" id="UP001321760"/>
    </source>
</evidence>
<feature type="compositionally biased region" description="Acidic residues" evidence="1">
    <location>
        <begin position="642"/>
        <end position="652"/>
    </location>
</feature>
<feature type="region of interest" description="Disordered" evidence="1">
    <location>
        <begin position="511"/>
        <end position="539"/>
    </location>
</feature>